<dbReference type="GO" id="GO:0046872">
    <property type="term" value="F:metal ion binding"/>
    <property type="evidence" value="ECO:0007669"/>
    <property type="project" value="UniProtKB-KW"/>
</dbReference>
<feature type="transmembrane region" description="Helical" evidence="6">
    <location>
        <begin position="139"/>
        <end position="156"/>
    </location>
</feature>
<feature type="transmembrane region" description="Helical" evidence="6">
    <location>
        <begin position="168"/>
        <end position="187"/>
    </location>
</feature>
<dbReference type="PANTHER" id="PTHR20855:SF3">
    <property type="entry name" value="LD03007P"/>
    <property type="match status" value="1"/>
</dbReference>
<dbReference type="Pfam" id="PF03006">
    <property type="entry name" value="HlyIII"/>
    <property type="match status" value="1"/>
</dbReference>
<keyword evidence="3 6" id="KW-1133">Transmembrane helix</keyword>
<accession>A0A9D1TMW2</accession>
<comment type="subcellular location">
    <subcellularLocation>
        <location evidence="1">Membrane</location>
        <topology evidence="1">Multi-pass membrane protein</topology>
    </subcellularLocation>
</comment>
<evidence type="ECO:0000256" key="3">
    <source>
        <dbReference type="ARBA" id="ARBA00022989"/>
    </source>
</evidence>
<feature type="transmembrane region" description="Helical" evidence="6">
    <location>
        <begin position="113"/>
        <end position="134"/>
    </location>
</feature>
<feature type="transmembrane region" description="Helical" evidence="6">
    <location>
        <begin position="55"/>
        <end position="75"/>
    </location>
</feature>
<dbReference type="GO" id="GO:0016020">
    <property type="term" value="C:membrane"/>
    <property type="evidence" value="ECO:0007669"/>
    <property type="project" value="UniProtKB-SubCell"/>
</dbReference>
<evidence type="ECO:0000256" key="4">
    <source>
        <dbReference type="ARBA" id="ARBA00023136"/>
    </source>
</evidence>
<organism evidence="7 8">
    <name type="scientific">Candidatus Ornithospirochaeta avicola</name>
    <dbReference type="NCBI Taxonomy" id="2840896"/>
    <lineage>
        <taxon>Bacteria</taxon>
        <taxon>Pseudomonadati</taxon>
        <taxon>Spirochaetota</taxon>
        <taxon>Spirochaetia</taxon>
        <taxon>Spirochaetales</taxon>
        <taxon>Spirochaetaceae</taxon>
        <taxon>Spirochaetaceae incertae sedis</taxon>
        <taxon>Candidatus Ornithospirochaeta</taxon>
    </lineage>
</organism>
<dbReference type="AlphaFoldDB" id="A0A9D1TMW2"/>
<dbReference type="Proteomes" id="UP000823936">
    <property type="component" value="Unassembled WGS sequence"/>
</dbReference>
<feature type="transmembrane region" description="Helical" evidence="6">
    <location>
        <begin position="87"/>
        <end position="107"/>
    </location>
</feature>
<reference evidence="7" key="1">
    <citation type="journal article" date="2021" name="PeerJ">
        <title>Extensive microbial diversity within the chicken gut microbiome revealed by metagenomics and culture.</title>
        <authorList>
            <person name="Gilroy R."/>
            <person name="Ravi A."/>
            <person name="Getino M."/>
            <person name="Pursley I."/>
            <person name="Horton D.L."/>
            <person name="Alikhan N.F."/>
            <person name="Baker D."/>
            <person name="Gharbi K."/>
            <person name="Hall N."/>
            <person name="Watson M."/>
            <person name="Adriaenssens E.M."/>
            <person name="Foster-Nyarko E."/>
            <person name="Jarju S."/>
            <person name="Secka A."/>
            <person name="Antonio M."/>
            <person name="Oren A."/>
            <person name="Chaudhuri R.R."/>
            <person name="La Ragione R."/>
            <person name="Hildebrand F."/>
            <person name="Pallen M.J."/>
        </authorList>
    </citation>
    <scope>NUCLEOTIDE SEQUENCE</scope>
    <source>
        <strain evidence="7">Gambia11-129</strain>
    </source>
</reference>
<evidence type="ECO:0000256" key="5">
    <source>
        <dbReference type="PIRSR" id="PIRSR604254-1"/>
    </source>
</evidence>
<keyword evidence="5" id="KW-0862">Zinc</keyword>
<evidence type="ECO:0000256" key="6">
    <source>
        <dbReference type="SAM" id="Phobius"/>
    </source>
</evidence>
<dbReference type="EMBL" id="DXHU01000011">
    <property type="protein sequence ID" value="HIV98668.1"/>
    <property type="molecule type" value="Genomic_DNA"/>
</dbReference>
<gene>
    <name evidence="7" type="ORF">IAB12_02675</name>
</gene>
<protein>
    <submittedName>
        <fullName evidence="7">Hemolysin III family protein</fullName>
    </submittedName>
</protein>
<keyword evidence="4 6" id="KW-0472">Membrane</keyword>
<feature type="transmembrane region" description="Helical" evidence="6">
    <location>
        <begin position="20"/>
        <end position="40"/>
    </location>
</feature>
<reference evidence="7" key="2">
    <citation type="submission" date="2021-04" db="EMBL/GenBank/DDBJ databases">
        <authorList>
            <person name="Gilroy R."/>
        </authorList>
    </citation>
    <scope>NUCLEOTIDE SEQUENCE</scope>
    <source>
        <strain evidence="7">Gambia11-129</strain>
    </source>
</reference>
<proteinExistence type="predicted"/>
<evidence type="ECO:0000256" key="2">
    <source>
        <dbReference type="ARBA" id="ARBA00022692"/>
    </source>
</evidence>
<keyword evidence="2 6" id="KW-0812">Transmembrane</keyword>
<comment type="caution">
    <text evidence="7">The sequence shown here is derived from an EMBL/GenBank/DDBJ whole genome shotgun (WGS) entry which is preliminary data.</text>
</comment>
<sequence length="216" mass="24948">MSFISKHISLCEYDERHERVNTLTHAIGFALALFGLFLVIKRISSFSTLDLKLGMLVYALSNVLLYGASMIYHALRPSDAKRFFRILDHSNIYILIAGTYCPLLMYIGSTKTIYINIAMWIIVAIGIISTLLFWNRLRIIHVVLYVIMGWLCVFFYNDIFPSLPEGLFKYILAGGIVYTLGLFFYGFKKIPYYHAIWHLFTLLGSLSFFVGIYLYI</sequence>
<feature type="transmembrane region" description="Helical" evidence="6">
    <location>
        <begin position="196"/>
        <end position="215"/>
    </location>
</feature>
<evidence type="ECO:0000256" key="1">
    <source>
        <dbReference type="ARBA" id="ARBA00004141"/>
    </source>
</evidence>
<feature type="binding site" evidence="5">
    <location>
        <position position="73"/>
    </location>
    <ligand>
        <name>Zn(2+)</name>
        <dbReference type="ChEBI" id="CHEBI:29105"/>
    </ligand>
</feature>
<feature type="binding site" evidence="5">
    <location>
        <position position="198"/>
    </location>
    <ligand>
        <name>Zn(2+)</name>
        <dbReference type="ChEBI" id="CHEBI:29105"/>
    </ligand>
</feature>
<name>A0A9D1TMW2_9SPIO</name>
<evidence type="ECO:0000313" key="7">
    <source>
        <dbReference type="EMBL" id="HIV98668.1"/>
    </source>
</evidence>
<dbReference type="InterPro" id="IPR004254">
    <property type="entry name" value="AdipoR/HlyIII-related"/>
</dbReference>
<feature type="binding site" evidence="5">
    <location>
        <position position="194"/>
    </location>
    <ligand>
        <name>Zn(2+)</name>
        <dbReference type="ChEBI" id="CHEBI:29105"/>
    </ligand>
</feature>
<keyword evidence="5" id="KW-0479">Metal-binding</keyword>
<evidence type="ECO:0000313" key="8">
    <source>
        <dbReference type="Proteomes" id="UP000823936"/>
    </source>
</evidence>
<dbReference type="PANTHER" id="PTHR20855">
    <property type="entry name" value="ADIPOR/PROGESTIN RECEPTOR-RELATED"/>
    <property type="match status" value="1"/>
</dbReference>